<gene>
    <name evidence="1" type="ORF">FGADI_7885</name>
</gene>
<comment type="caution">
    <text evidence="1">The sequence shown here is derived from an EMBL/GenBank/DDBJ whole genome shotgun (WGS) entry which is preliminary data.</text>
</comment>
<organism evidence="1 2">
    <name type="scientific">Fusarium gaditjirri</name>
    <dbReference type="NCBI Taxonomy" id="282569"/>
    <lineage>
        <taxon>Eukaryota</taxon>
        <taxon>Fungi</taxon>
        <taxon>Dikarya</taxon>
        <taxon>Ascomycota</taxon>
        <taxon>Pezizomycotina</taxon>
        <taxon>Sordariomycetes</taxon>
        <taxon>Hypocreomycetidae</taxon>
        <taxon>Hypocreales</taxon>
        <taxon>Nectriaceae</taxon>
        <taxon>Fusarium</taxon>
        <taxon>Fusarium nisikadoi species complex</taxon>
    </lineage>
</organism>
<evidence type="ECO:0000313" key="2">
    <source>
        <dbReference type="Proteomes" id="UP000604273"/>
    </source>
</evidence>
<reference evidence="1" key="1">
    <citation type="journal article" date="2020" name="BMC Genomics">
        <title>Correction to: Identification and distribution of gene clusters required for synthesis of sphingolipid metabolism inhibitors in diverse species of the filamentous fungus Fusarium.</title>
        <authorList>
            <person name="Kim H.S."/>
            <person name="Lohmar J.M."/>
            <person name="Busman M."/>
            <person name="Brown D.W."/>
            <person name="Naumann T.A."/>
            <person name="Divon H.H."/>
            <person name="Lysoe E."/>
            <person name="Uhlig S."/>
            <person name="Proctor R.H."/>
        </authorList>
    </citation>
    <scope>NUCLEOTIDE SEQUENCE</scope>
    <source>
        <strain evidence="1">NRRL 45417</strain>
    </source>
</reference>
<sequence length="68" mass="7406">MVGGNPQHDAYGFRYWSNPDSFAEHITYGDLGRLQGFLGPLLITAFTFVGSGLEKPLIGAFEEVPVGF</sequence>
<dbReference type="EMBL" id="JABFAI010000193">
    <property type="protein sequence ID" value="KAF4950845.1"/>
    <property type="molecule type" value="Genomic_DNA"/>
</dbReference>
<protein>
    <submittedName>
        <fullName evidence="1">Uncharacterized protein</fullName>
    </submittedName>
</protein>
<evidence type="ECO:0000313" key="1">
    <source>
        <dbReference type="EMBL" id="KAF4950845.1"/>
    </source>
</evidence>
<reference evidence="1" key="2">
    <citation type="submission" date="2020-05" db="EMBL/GenBank/DDBJ databases">
        <authorList>
            <person name="Kim H.-S."/>
            <person name="Proctor R.H."/>
            <person name="Brown D.W."/>
        </authorList>
    </citation>
    <scope>NUCLEOTIDE SEQUENCE</scope>
    <source>
        <strain evidence="1">NRRL 45417</strain>
    </source>
</reference>
<dbReference type="Proteomes" id="UP000604273">
    <property type="component" value="Unassembled WGS sequence"/>
</dbReference>
<name>A0A8H4T3X3_9HYPO</name>
<dbReference type="AlphaFoldDB" id="A0A8H4T3X3"/>
<proteinExistence type="predicted"/>
<dbReference type="OrthoDB" id="4505636at2759"/>
<accession>A0A8H4T3X3</accession>
<keyword evidence="2" id="KW-1185">Reference proteome</keyword>